<dbReference type="EMBL" id="JBGEDP010000001">
    <property type="protein sequence ID" value="MEY8017230.1"/>
    <property type="molecule type" value="Genomic_DNA"/>
</dbReference>
<dbReference type="PANTHER" id="PTHR43289">
    <property type="entry name" value="MITOGEN-ACTIVATED PROTEIN KINASE KINASE KINASE 20-RELATED"/>
    <property type="match status" value="1"/>
</dbReference>
<keyword evidence="10" id="KW-1185">Reference proteome</keyword>
<feature type="region of interest" description="Disordered" evidence="7">
    <location>
        <begin position="353"/>
        <end position="384"/>
    </location>
</feature>
<dbReference type="Gene3D" id="3.30.200.20">
    <property type="entry name" value="Phosphorylase Kinase, domain 1"/>
    <property type="match status" value="1"/>
</dbReference>
<reference evidence="9 10" key="1">
    <citation type="submission" date="2024-08" db="EMBL/GenBank/DDBJ databases">
        <title>Mycobacterium servetensis sp. nov., a novel rapid-growing mycobacterial species recovered from a human patient in Zaragoza, Spain.</title>
        <authorList>
            <person name="Tristancho-Baro A.I."/>
            <person name="Buenestado-Serrano S."/>
            <person name="Garcia De Viedma D."/>
            <person name="Milagro-Beamonte A."/>
            <person name="Burillo N."/>
            <person name="Sanz S."/>
            <person name="Lopez-Calleja A.I."/>
            <person name="Penas-Utrilla D."/>
            <person name="Guardingo M."/>
            <person name="Garcia M.J."/>
            <person name="Vinuelas-Bayon J."/>
        </authorList>
    </citation>
    <scope>NUCLEOTIDE SEQUENCE [LARGE SCALE GENOMIC DNA]</scope>
    <source>
        <strain evidence="10">HUMS_12744610</strain>
    </source>
</reference>
<dbReference type="PROSITE" id="PS50011">
    <property type="entry name" value="PROTEIN_KINASE_DOM"/>
    <property type="match status" value="1"/>
</dbReference>
<dbReference type="InterPro" id="IPR011009">
    <property type="entry name" value="Kinase-like_dom_sf"/>
</dbReference>
<comment type="caution">
    <text evidence="9">The sequence shown here is derived from an EMBL/GenBank/DDBJ whole genome shotgun (WGS) entry which is preliminary data.</text>
</comment>
<evidence type="ECO:0000313" key="10">
    <source>
        <dbReference type="Proteomes" id="UP001564760"/>
    </source>
</evidence>
<evidence type="ECO:0000256" key="6">
    <source>
        <dbReference type="ARBA" id="ARBA00022840"/>
    </source>
</evidence>
<evidence type="ECO:0000256" key="7">
    <source>
        <dbReference type="SAM" id="MobiDB-lite"/>
    </source>
</evidence>
<gene>
    <name evidence="9" type="ORF">AB8998_20630</name>
</gene>
<sequence length="562" mass="57996">MALPSGATFAGYIVARRLGSGATGTVYLAQDPRSSRWQALKVLSPALSGDGELRRRFHAETPIAASLYHPHIVRVNDRGEFEGQLWVAMDYVDGVNAAQLMAGRFPAVSPVGEALAVVNALAEALDYAHQRGLLHRNVKPANVFLTGRDEGEPGILLSDFGVAVPIGEPARTAAYGSPEQLTGSDIDGRADQYALAATAFHLLTGAPLAAGSPPRLSEQRPELARLDEVFARALAPRAADRFARCADFAVAANAQAGLAPGDRGPEAVLVADYPAYAWPESDDAHGGARPAAGAWGGRPAGPSGAAAPAAPPARPPRAVPARRGLRKAAVRVVAVALVAGLVALGLVIGRRNQPAPAQGAGRTAPPSASAGGTRATSPPAVPVPLDGTYSIDVERTKQTYNYAADPQPPDVTTWWAFRSSCAPQSCTAAATRLDDTGHLREVSPGAPLFLAYGDGRWQSLPVDIRFPCIGSDGLRQKQTATLVLTLQPRAHGDFAGEETLTVQTNECGQRSAVIRIPAVASPHGGVPPGVTVPDPTAGPAGPEGMAPAPVGPGAVPSGKPHP</sequence>
<dbReference type="CDD" id="cd14014">
    <property type="entry name" value="STKc_PknB_like"/>
    <property type="match status" value="1"/>
</dbReference>
<name>A0ABV4C4N2_9MYCO</name>
<evidence type="ECO:0000256" key="1">
    <source>
        <dbReference type="ARBA" id="ARBA00012513"/>
    </source>
</evidence>
<dbReference type="Pfam" id="PF00069">
    <property type="entry name" value="Pkinase"/>
    <property type="match status" value="1"/>
</dbReference>
<keyword evidence="4" id="KW-0547">Nucleotide-binding</keyword>
<evidence type="ECO:0000256" key="3">
    <source>
        <dbReference type="ARBA" id="ARBA00022679"/>
    </source>
</evidence>
<feature type="region of interest" description="Disordered" evidence="7">
    <location>
        <begin position="281"/>
        <end position="320"/>
    </location>
</feature>
<dbReference type="SMART" id="SM00220">
    <property type="entry name" value="S_TKc"/>
    <property type="match status" value="1"/>
</dbReference>
<organism evidence="9 10">
    <name type="scientific">Mycobacterium servetii</name>
    <dbReference type="NCBI Taxonomy" id="3237418"/>
    <lineage>
        <taxon>Bacteria</taxon>
        <taxon>Bacillati</taxon>
        <taxon>Actinomycetota</taxon>
        <taxon>Actinomycetes</taxon>
        <taxon>Mycobacteriales</taxon>
        <taxon>Mycobacteriaceae</taxon>
        <taxon>Mycobacterium</taxon>
    </lineage>
</organism>
<feature type="compositionally biased region" description="Pro residues" evidence="7">
    <location>
        <begin position="309"/>
        <end position="318"/>
    </location>
</feature>
<dbReference type="PANTHER" id="PTHR43289:SF6">
    <property type="entry name" value="SERINE_THREONINE-PROTEIN KINASE NEKL-3"/>
    <property type="match status" value="1"/>
</dbReference>
<protein>
    <recommendedName>
        <fullName evidence="1">non-specific serine/threonine protein kinase</fullName>
        <ecNumber evidence="1">2.7.11.1</ecNumber>
    </recommendedName>
</protein>
<dbReference type="Gene3D" id="1.10.510.10">
    <property type="entry name" value="Transferase(Phosphotransferase) domain 1"/>
    <property type="match status" value="1"/>
</dbReference>
<evidence type="ECO:0000313" key="9">
    <source>
        <dbReference type="EMBL" id="MEY8017230.1"/>
    </source>
</evidence>
<keyword evidence="5 9" id="KW-0418">Kinase</keyword>
<evidence type="ECO:0000256" key="5">
    <source>
        <dbReference type="ARBA" id="ARBA00022777"/>
    </source>
</evidence>
<keyword evidence="6" id="KW-0067">ATP-binding</keyword>
<accession>A0ABV4C4N2</accession>
<evidence type="ECO:0000256" key="2">
    <source>
        <dbReference type="ARBA" id="ARBA00022527"/>
    </source>
</evidence>
<keyword evidence="2" id="KW-0723">Serine/threonine-protein kinase</keyword>
<dbReference type="Proteomes" id="UP001564760">
    <property type="component" value="Unassembled WGS sequence"/>
</dbReference>
<keyword evidence="3 9" id="KW-0808">Transferase</keyword>
<feature type="domain" description="Protein kinase" evidence="8">
    <location>
        <begin position="12"/>
        <end position="276"/>
    </location>
</feature>
<dbReference type="GO" id="GO:0004674">
    <property type="term" value="F:protein serine/threonine kinase activity"/>
    <property type="evidence" value="ECO:0007669"/>
    <property type="project" value="UniProtKB-EC"/>
</dbReference>
<dbReference type="InterPro" id="IPR000719">
    <property type="entry name" value="Prot_kinase_dom"/>
</dbReference>
<proteinExistence type="predicted"/>
<dbReference type="EC" id="2.7.11.1" evidence="1"/>
<evidence type="ECO:0000256" key="4">
    <source>
        <dbReference type="ARBA" id="ARBA00022741"/>
    </source>
</evidence>
<dbReference type="RefSeq" id="WP_369739550.1">
    <property type="nucleotide sequence ID" value="NZ_JBGEDP010000001.1"/>
</dbReference>
<evidence type="ECO:0000259" key="8">
    <source>
        <dbReference type="PROSITE" id="PS50011"/>
    </source>
</evidence>
<feature type="region of interest" description="Disordered" evidence="7">
    <location>
        <begin position="524"/>
        <end position="562"/>
    </location>
</feature>
<dbReference type="SUPFAM" id="SSF56112">
    <property type="entry name" value="Protein kinase-like (PK-like)"/>
    <property type="match status" value="1"/>
</dbReference>